<evidence type="ECO:0000259" key="11">
    <source>
        <dbReference type="PROSITE" id="PS50071"/>
    </source>
</evidence>
<proteinExistence type="inferred from homology"/>
<comment type="subcellular location">
    <subcellularLocation>
        <location evidence="1 9 10">Nucleus</location>
    </subcellularLocation>
</comment>
<dbReference type="InterPro" id="IPR044555">
    <property type="entry name" value="WUSCHEL-like"/>
</dbReference>
<keyword evidence="5 9" id="KW-0371">Homeobox</keyword>
<evidence type="ECO:0000256" key="9">
    <source>
        <dbReference type="PROSITE-ProRule" id="PRU00108"/>
    </source>
</evidence>
<keyword evidence="3" id="KW-0805">Transcription regulation</keyword>
<dbReference type="Proteomes" id="UP000663760">
    <property type="component" value="Chromosome 12"/>
</dbReference>
<dbReference type="SMART" id="SM00389">
    <property type="entry name" value="HOX"/>
    <property type="match status" value="1"/>
</dbReference>
<evidence type="ECO:0000256" key="6">
    <source>
        <dbReference type="ARBA" id="ARBA00023163"/>
    </source>
</evidence>
<dbReference type="GO" id="GO:0005634">
    <property type="term" value="C:nucleus"/>
    <property type="evidence" value="ECO:0007669"/>
    <property type="project" value="UniProtKB-SubCell"/>
</dbReference>
<evidence type="ECO:0000256" key="1">
    <source>
        <dbReference type="ARBA" id="ARBA00004123"/>
    </source>
</evidence>
<feature type="DNA-binding region" description="Homeobox" evidence="9">
    <location>
        <begin position="4"/>
        <end position="68"/>
    </location>
</feature>
<dbReference type="GO" id="GO:0099402">
    <property type="term" value="P:plant organ development"/>
    <property type="evidence" value="ECO:0007669"/>
    <property type="project" value="InterPro"/>
</dbReference>
<dbReference type="Gene3D" id="1.10.10.60">
    <property type="entry name" value="Homeodomain-like"/>
    <property type="match status" value="1"/>
</dbReference>
<sequence>MPQAPSTRWCPTPEQLMMLEEMYRGGLRTPNALQIQSITAHLSYYGKIEGKNVFYWFQNHKARDRQKLRKRLNRHHQMLPQQHYLAQQPFPTNHQIEASYGFLRQASPQFLQQGLREEVAEAMSLISKHGRCEREEEQQRSVETSPMTSGYEWRMLTGASTGAPSSCRPLRTLDLFPTRITGLRGDGIGSKSSSCSASTK</sequence>
<evidence type="ECO:0000256" key="3">
    <source>
        <dbReference type="ARBA" id="ARBA00023015"/>
    </source>
</evidence>
<dbReference type="SUPFAM" id="SSF46689">
    <property type="entry name" value="Homeodomain-like"/>
    <property type="match status" value="1"/>
</dbReference>
<evidence type="ECO:0000313" key="12">
    <source>
        <dbReference type="EMBL" id="CAA2630102.1"/>
    </source>
</evidence>
<dbReference type="PANTHER" id="PTHR45940:SF42">
    <property type="entry name" value="WUSCHEL-RELATED HOMEOBOX 3"/>
    <property type="match status" value="1"/>
</dbReference>
<keyword evidence="7 9" id="KW-0539">Nucleus</keyword>
<dbReference type="PROSITE" id="PS50071">
    <property type="entry name" value="HOMEOBOX_2"/>
    <property type="match status" value="1"/>
</dbReference>
<evidence type="ECO:0000313" key="14">
    <source>
        <dbReference type="Proteomes" id="UP000663760"/>
    </source>
</evidence>
<evidence type="ECO:0000256" key="5">
    <source>
        <dbReference type="ARBA" id="ARBA00023155"/>
    </source>
</evidence>
<evidence type="ECO:0000256" key="4">
    <source>
        <dbReference type="ARBA" id="ARBA00023125"/>
    </source>
</evidence>
<dbReference type="GO" id="GO:0003700">
    <property type="term" value="F:DNA-binding transcription factor activity"/>
    <property type="evidence" value="ECO:0007669"/>
    <property type="project" value="InterPro"/>
</dbReference>
<evidence type="ECO:0000256" key="2">
    <source>
        <dbReference type="ARBA" id="ARBA00022473"/>
    </source>
</evidence>
<dbReference type="OrthoDB" id="1932526at2759"/>
<feature type="domain" description="Homeobox" evidence="11">
    <location>
        <begin position="2"/>
        <end position="67"/>
    </location>
</feature>
<organism evidence="13 14">
    <name type="scientific">Spirodela intermedia</name>
    <name type="common">Intermediate duckweed</name>
    <dbReference type="NCBI Taxonomy" id="51605"/>
    <lineage>
        <taxon>Eukaryota</taxon>
        <taxon>Viridiplantae</taxon>
        <taxon>Streptophyta</taxon>
        <taxon>Embryophyta</taxon>
        <taxon>Tracheophyta</taxon>
        <taxon>Spermatophyta</taxon>
        <taxon>Magnoliopsida</taxon>
        <taxon>Liliopsida</taxon>
        <taxon>Araceae</taxon>
        <taxon>Lemnoideae</taxon>
        <taxon>Spirodela</taxon>
    </lineage>
</organism>
<dbReference type="InterPro" id="IPR001356">
    <property type="entry name" value="HD"/>
</dbReference>
<evidence type="ECO:0000256" key="7">
    <source>
        <dbReference type="ARBA" id="ARBA00023242"/>
    </source>
</evidence>
<evidence type="ECO:0000256" key="10">
    <source>
        <dbReference type="RuleBase" id="RU000682"/>
    </source>
</evidence>
<keyword evidence="2" id="KW-0217">Developmental protein</keyword>
<comment type="similarity">
    <text evidence="8">Belongs to the WUS homeobox family.</text>
</comment>
<evidence type="ECO:0000313" key="13">
    <source>
        <dbReference type="EMBL" id="CAA7406292.1"/>
    </source>
</evidence>
<gene>
    <name evidence="12" type="ORF">SI7747_12015740</name>
    <name evidence="13" type="ORF">SI8410_12016970</name>
</gene>
<name>A0A7I8L923_SPIIN</name>
<keyword evidence="4 9" id="KW-0238">DNA-binding</keyword>
<dbReference type="EMBL" id="LR746275">
    <property type="protein sequence ID" value="CAA7406292.1"/>
    <property type="molecule type" value="Genomic_DNA"/>
</dbReference>
<accession>A0A7I8L923</accession>
<dbReference type="InterPro" id="IPR009057">
    <property type="entry name" value="Homeodomain-like_sf"/>
</dbReference>
<dbReference type="AlphaFoldDB" id="A0A7I8L923"/>
<keyword evidence="14" id="KW-1185">Reference proteome</keyword>
<keyword evidence="6" id="KW-0804">Transcription</keyword>
<evidence type="ECO:0000256" key="8">
    <source>
        <dbReference type="ARBA" id="ARBA00024040"/>
    </source>
</evidence>
<reference evidence="13" key="1">
    <citation type="submission" date="2020-02" db="EMBL/GenBank/DDBJ databases">
        <authorList>
            <person name="Scholz U."/>
            <person name="Mascher M."/>
            <person name="Fiebig A."/>
        </authorList>
    </citation>
    <scope>NUCLEOTIDE SEQUENCE</scope>
</reference>
<dbReference type="GO" id="GO:0003677">
    <property type="term" value="F:DNA binding"/>
    <property type="evidence" value="ECO:0007669"/>
    <property type="project" value="UniProtKB-UniRule"/>
</dbReference>
<protein>
    <recommendedName>
        <fullName evidence="11">Homeobox domain-containing protein</fullName>
    </recommendedName>
</protein>
<dbReference type="Pfam" id="PF00046">
    <property type="entry name" value="Homeodomain"/>
    <property type="match status" value="1"/>
</dbReference>
<dbReference type="PANTHER" id="PTHR45940">
    <property type="entry name" value="WUSCHEL-RELATED HOMEOBOX 1-RELATED"/>
    <property type="match status" value="1"/>
</dbReference>
<dbReference type="EMBL" id="LR743599">
    <property type="protein sequence ID" value="CAA2630102.1"/>
    <property type="molecule type" value="Genomic_DNA"/>
</dbReference>